<feature type="transmembrane region" description="Helical" evidence="1">
    <location>
        <begin position="156"/>
        <end position="179"/>
    </location>
</feature>
<keyword evidence="1" id="KW-0472">Membrane</keyword>
<organism evidence="2 3">
    <name type="scientific">Cafeteria roenbergensis</name>
    <name type="common">Marine flagellate</name>
    <dbReference type="NCBI Taxonomy" id="33653"/>
    <lineage>
        <taxon>Eukaryota</taxon>
        <taxon>Sar</taxon>
        <taxon>Stramenopiles</taxon>
        <taxon>Bigyra</taxon>
        <taxon>Opalozoa</taxon>
        <taxon>Bicosoecida</taxon>
        <taxon>Cafeteriaceae</taxon>
        <taxon>Cafeteria</taxon>
    </lineage>
</organism>
<keyword evidence="3" id="KW-1185">Reference proteome</keyword>
<dbReference type="EMBL" id="VLTN01000004">
    <property type="protein sequence ID" value="KAA0156315.1"/>
    <property type="molecule type" value="Genomic_DNA"/>
</dbReference>
<dbReference type="Proteomes" id="UP000323011">
    <property type="component" value="Unassembled WGS sequence"/>
</dbReference>
<dbReference type="AlphaFoldDB" id="A0A5A8CT60"/>
<feature type="transmembrane region" description="Helical" evidence="1">
    <location>
        <begin position="331"/>
        <end position="353"/>
    </location>
</feature>
<keyword evidence="1" id="KW-0812">Transmembrane</keyword>
<evidence type="ECO:0000313" key="3">
    <source>
        <dbReference type="Proteomes" id="UP000323011"/>
    </source>
</evidence>
<keyword evidence="1" id="KW-1133">Transmembrane helix</keyword>
<feature type="transmembrane region" description="Helical" evidence="1">
    <location>
        <begin position="434"/>
        <end position="459"/>
    </location>
</feature>
<feature type="transmembrane region" description="Helical" evidence="1">
    <location>
        <begin position="500"/>
        <end position="521"/>
    </location>
</feature>
<comment type="caution">
    <text evidence="2">The sequence shown here is derived from an EMBL/GenBank/DDBJ whole genome shotgun (WGS) entry which is preliminary data.</text>
</comment>
<gene>
    <name evidence="2" type="ORF">FNF29_01108</name>
</gene>
<name>A0A5A8CT60_CAFRO</name>
<feature type="transmembrane region" description="Helical" evidence="1">
    <location>
        <begin position="395"/>
        <end position="414"/>
    </location>
</feature>
<proteinExistence type="predicted"/>
<reference evidence="2 3" key="1">
    <citation type="submission" date="2019-07" db="EMBL/GenBank/DDBJ databases">
        <title>Genomes of Cafeteria roenbergensis.</title>
        <authorList>
            <person name="Fischer M.G."/>
            <person name="Hackl T."/>
            <person name="Roman M."/>
        </authorList>
    </citation>
    <scope>NUCLEOTIDE SEQUENCE [LARGE SCALE GENOMIC DNA]</scope>
    <source>
        <strain evidence="2 3">BVI</strain>
    </source>
</reference>
<feature type="transmembrane region" description="Helical" evidence="1">
    <location>
        <begin position="359"/>
        <end position="383"/>
    </location>
</feature>
<protein>
    <submittedName>
        <fullName evidence="2">Uncharacterized protein</fullName>
    </submittedName>
</protein>
<sequence length="550" mass="58591">MEDFIGSTPLQRRWVMVAALSLWLLTPASLFLTVALNPAPDATGIVCDNDKTWASPPTPGANATTWEEDWGLGWPDLSWMCPLCGTEVGAVAWDWGWTIAYPFATALHYVGLALNALWGVLTWVPEDVPLLDGSSSGTHGTLGVCLHMSSKRVLQFYAMAALDVVSVLLTVSVVASVALKLVPQAAARAEAAEADGTAALAPRWASRLWDRASDALAAWFAPAHVHWPRGGSDGGEPRRCAAATDASRRVAYPSLDLNSWRLDSRNLFLALTALDSAGFGIAQRSAVLLALELVQPTAVSGTLRLLLSNPMLVRLGLVAAAIISERRQQPALGLVVALFELAVAPSAAAFGFATNSELGTFRVVTEAAVFVLFVIAVTTGFQLFDKPSTADFERFAAALGACAAVTGVQHWFGLRGLFSSPFAADGWLEAVGGIFLTTLLLVPAFFASALAFFGTLAVLAKDLPPTLREGARSVLHVVDPHLTSLSGSASERMDEAIKQVGVPFLVAVVGTAFVACLMVVLHPLDNPQALGFRELVVYFHPQPLWKIWLE</sequence>
<feature type="transmembrane region" description="Helical" evidence="1">
    <location>
        <begin position="14"/>
        <end position="36"/>
    </location>
</feature>
<evidence type="ECO:0000256" key="1">
    <source>
        <dbReference type="SAM" id="Phobius"/>
    </source>
</evidence>
<accession>A0A5A8CT60</accession>
<evidence type="ECO:0000313" key="2">
    <source>
        <dbReference type="EMBL" id="KAA0156315.1"/>
    </source>
</evidence>